<keyword evidence="2" id="KW-0479">Metal-binding</keyword>
<gene>
    <name evidence="7" type="primary">prdC</name>
    <name evidence="7" type="ORF">FDF74_02250</name>
</gene>
<feature type="domain" description="NADH-ubiquinone oxidoreductase 51kDa subunit FMN-binding" evidence="5">
    <location>
        <begin position="84"/>
        <end position="227"/>
    </location>
</feature>
<dbReference type="GO" id="GO:0046872">
    <property type="term" value="F:metal ion binding"/>
    <property type="evidence" value="ECO:0007669"/>
    <property type="project" value="UniProtKB-KW"/>
</dbReference>
<dbReference type="SUPFAM" id="SSF142019">
    <property type="entry name" value="Nqo1 FMN-binding domain-like"/>
    <property type="match status" value="1"/>
</dbReference>
<dbReference type="InterPro" id="IPR031001">
    <property type="entry name" value="PR_assoc_PrdC"/>
</dbReference>
<evidence type="ECO:0000256" key="1">
    <source>
        <dbReference type="ARBA" id="ARBA00022485"/>
    </source>
</evidence>
<dbReference type="PANTHER" id="PTHR43578">
    <property type="entry name" value="NADH-QUINONE OXIDOREDUCTASE SUBUNIT F"/>
    <property type="match status" value="1"/>
</dbReference>
<evidence type="ECO:0000256" key="4">
    <source>
        <dbReference type="ARBA" id="ARBA00023014"/>
    </source>
</evidence>
<evidence type="ECO:0000256" key="3">
    <source>
        <dbReference type="ARBA" id="ARBA00023004"/>
    </source>
</evidence>
<proteinExistence type="predicted"/>
<dbReference type="PANTHER" id="PTHR43578:SF3">
    <property type="entry name" value="NADH-QUINONE OXIDOREDUCTASE SUBUNIT F"/>
    <property type="match status" value="1"/>
</dbReference>
<dbReference type="Pfam" id="PF01512">
    <property type="entry name" value="Complex1_51K"/>
    <property type="match status" value="1"/>
</dbReference>
<dbReference type="SUPFAM" id="SSF142984">
    <property type="entry name" value="Nqo1 middle domain-like"/>
    <property type="match status" value="1"/>
</dbReference>
<dbReference type="InterPro" id="IPR011538">
    <property type="entry name" value="Nuo51_FMN-bd"/>
</dbReference>
<comment type="caution">
    <text evidence="7">The sequence shown here is derived from an EMBL/GenBank/DDBJ whole genome shotgun (WGS) entry which is preliminary data.</text>
</comment>
<keyword evidence="8" id="KW-1185">Reference proteome</keyword>
<dbReference type="NCBIfam" id="TIGR04481">
    <property type="entry name" value="PR_assoc_PrdC"/>
    <property type="match status" value="1"/>
</dbReference>
<dbReference type="Proteomes" id="UP000473885">
    <property type="component" value="Unassembled WGS sequence"/>
</dbReference>
<keyword evidence="3" id="KW-0408">Iron</keyword>
<evidence type="ECO:0000256" key="2">
    <source>
        <dbReference type="ARBA" id="ARBA00022723"/>
    </source>
</evidence>
<dbReference type="AlphaFoldDB" id="A0A6M0R749"/>
<keyword evidence="1" id="KW-0004">4Fe-4S</keyword>
<evidence type="ECO:0000313" key="7">
    <source>
        <dbReference type="EMBL" id="NEZ46031.1"/>
    </source>
</evidence>
<dbReference type="Gene3D" id="3.40.50.11540">
    <property type="entry name" value="NADH-ubiquinone oxidoreductase 51kDa subunit"/>
    <property type="match status" value="1"/>
</dbReference>
<dbReference type="InterPro" id="IPR026902">
    <property type="entry name" value="RnfC_N"/>
</dbReference>
<organism evidence="7 8">
    <name type="scientific">Clostridium niameyense</name>
    <dbReference type="NCBI Taxonomy" id="1622073"/>
    <lineage>
        <taxon>Bacteria</taxon>
        <taxon>Bacillati</taxon>
        <taxon>Bacillota</taxon>
        <taxon>Clostridia</taxon>
        <taxon>Eubacteriales</taxon>
        <taxon>Clostridiaceae</taxon>
        <taxon>Clostridium</taxon>
    </lineage>
</organism>
<dbReference type="EMBL" id="SXDP01000001">
    <property type="protein sequence ID" value="NEZ46031.1"/>
    <property type="molecule type" value="Genomic_DNA"/>
</dbReference>
<dbReference type="InterPro" id="IPR037225">
    <property type="entry name" value="Nuo51_FMN-bd_sf"/>
</dbReference>
<sequence length="434" mass="47139">MEKIYKFPLKMHVGAPDKPCIKEGQKVKRGECIGEPTGLGAKIHTSVSGIVDKITDTEIIVKADENQSKDFVKIKKCDNILDTIFEAGIVGAGGAGFPTHIKLKANIPDGYIIANCVECEPALHHNIEFIEENPQVLINGIKYAMEATKAPKAFIAIKGKHEKAIKILNDCLKDEKNIEIKELKDMYPMGEERAIIHAILDKWLEPTQLPLDAKCVVINAETLANITRAVEDGKPVIDKDITVIGKLKNGNKPNIFIQVPVGTPVKDLIGECGGIDGEYGEVVIGGPYTGKAGDLETSTVTKISGGVIVTIPFPEYKGPLGLLVCACGANEERLRDIAGKMKSEVVGVTKCKNVEEIKGNNKCKTPGDCPGQAAGIMYLKKQGAKRILISNCSDCSNTVMCCAPNLGLPVYHHTDHVFRTLDYTLTRRLPMENK</sequence>
<evidence type="ECO:0000259" key="5">
    <source>
        <dbReference type="Pfam" id="PF01512"/>
    </source>
</evidence>
<evidence type="ECO:0000313" key="8">
    <source>
        <dbReference type="Proteomes" id="UP000473885"/>
    </source>
</evidence>
<protein>
    <submittedName>
        <fullName evidence="7">Proline reductase-associated electron transfer protein PrdC</fullName>
    </submittedName>
</protein>
<feature type="domain" description="RnfC Barrel sandwich hybrid" evidence="6">
    <location>
        <begin position="4"/>
        <end position="62"/>
    </location>
</feature>
<dbReference type="RefSeq" id="WP_163248329.1">
    <property type="nucleotide sequence ID" value="NZ_SXDP01000001.1"/>
</dbReference>
<dbReference type="GO" id="GO:0051539">
    <property type="term" value="F:4 iron, 4 sulfur cluster binding"/>
    <property type="evidence" value="ECO:0007669"/>
    <property type="project" value="UniProtKB-KW"/>
</dbReference>
<evidence type="ECO:0000259" key="6">
    <source>
        <dbReference type="Pfam" id="PF13375"/>
    </source>
</evidence>
<reference evidence="7 8" key="1">
    <citation type="submission" date="2019-04" db="EMBL/GenBank/DDBJ databases">
        <title>Genome sequencing of Clostridium botulinum Groups I-IV and Clostridium butyricum.</title>
        <authorList>
            <person name="Brunt J."/>
            <person name="Van Vliet A.H.M."/>
            <person name="Stringer S.C."/>
            <person name="Carter A.T."/>
            <person name="Peck M.W."/>
        </authorList>
    </citation>
    <scope>NUCLEOTIDE SEQUENCE [LARGE SCALE GENOMIC DNA]</scope>
    <source>
        <strain evidence="7 8">IFR 18/094</strain>
    </source>
</reference>
<dbReference type="Pfam" id="PF13375">
    <property type="entry name" value="RnfC_N"/>
    <property type="match status" value="1"/>
</dbReference>
<name>A0A6M0R749_9CLOT</name>
<keyword evidence="4" id="KW-0411">Iron-sulfur</keyword>
<accession>A0A6M0R749</accession>